<gene>
    <name evidence="4" type="ORF">PhCBS80983_g00384</name>
</gene>
<evidence type="ECO:0000256" key="1">
    <source>
        <dbReference type="SAM" id="MobiDB-lite"/>
    </source>
</evidence>
<feature type="transmembrane region" description="Helical" evidence="2">
    <location>
        <begin position="1059"/>
        <end position="1082"/>
    </location>
</feature>
<evidence type="ECO:0000313" key="5">
    <source>
        <dbReference type="Proteomes" id="UP000318582"/>
    </source>
</evidence>
<sequence>MAVLLALAHFFLLVEAVAQPLQLQTTYVSSSAIDSPECGQLPSTACATIQTGVGRTVDGGSVLVLPGTYSGLGNENIHLDGRSISIQSTDGPDVTIVNGRNKERLFTFAMGDGNNTSVRGLSIVNGYASLGGCMKIGDDASPLIENCLFKGCKSQAYASAGNLTTASDEQKAGFGGAVFIGGEAAPTFRQCKFTSNYAIVGGGSLFIGDTSKPYFSNCHFEKESSGLYGGSVSTENQATARFDKCQWIENTSQYGGALDAGGPSKTIYTNSKFNNNTAETGAVMYHYSNSADEFYNCTFHSNIASGNGGVSVVSASSTPIYSDCRFAYNHAGGVGGVFHVEIRGSVLVENSRLRRNRALSGGGALSGRLSGRAIIKGCSIERNTAASRAGALDLSDSVQVVSENTTFFLNFCDSNSGAVQLKGNSSLTATDTQFLNNTAPNTGGALYVSGRSRLGLHNCLLAGNIAGNAGGALYFESTSPSVLDECRIENNAAGDHGGGIALQSLDTPDEDANLLIRSSSITKNLASNGGGIAIKSALPLHIESSQITENVARFGGGLWIHSKGNIMDGLSRITGNRAESLDNNAVHQAVLKRARLNGSYQINIDGQIITRSEEDGDDGGYRPMPNNTDPTVSMGGGGGGVFYDGSQDFLTCPGKCTIYDNKASYGQNQGGAPYRISVDPPSLRTSPKDSNQLTVSLLDPFDNLVTDTEEQYSVILSAHPLNSSLTVPIRLVGRYISKRIVYEGLALFGPFNIIGLLNGLYVLTVTANHLPSYDVSVEILSCGPGYQSIDDPLTMPYMCTLCLNSYALTEDSPCLPCPPGATCQGPNVTANPGFWMAPLSKTLIPENLMFFQCSDWRGSGTCEECSAQAPRWLLIPVFAALIVAGVLIRFPALCKSSISATLIFFVQYSSILLPASPQFEAVTDTVNLTFDWINKLSGTSCILRLDNFEKLLFGAFFPLMGITACVVWGIGLKLWYMLAQRWKDSHDVQTTAAGNSMVNHMPQKVVISWINAFLFTILWAYMLLSRVILQLLSCSSIAGESVVSEAPDQHCREGIHKTWWAIGWIMLCVWVLGLPVFLIGFLKWALFARARGGSSFWVQALEQIYADFKPRFWFFEFAFLVRKLMIVLLDVYTVFNPGVVFQVAKAVSALIFAFVNLLTLTFVIRPWRRTRDNRMEELLLLILLLEAGLALGDTATLGSTDDYRDIIRNFQVAGLSVGVGVSVIMAIPTIRRGLRRIRYKYLGPLDEPTIHIRRRPQSPPEATGSPCDTDDETPSAGLPEIQVPDDMSEKQNSKQVPDLSSSTLQRHASSTSALEPEEPDVEQGQPSAMNLLRYATSRRGSAVSNISILSVLHSRNQWTMDKSLSDSLLGDPSLEEIRGNLESGCASLGCKE</sequence>
<evidence type="ECO:0000256" key="2">
    <source>
        <dbReference type="SAM" id="Phobius"/>
    </source>
</evidence>
<feature type="compositionally biased region" description="Polar residues" evidence="1">
    <location>
        <begin position="1293"/>
        <end position="1313"/>
    </location>
</feature>
<reference evidence="4 5" key="1">
    <citation type="journal article" date="2019" name="Sci. Rep.">
        <title>Comparative genomics of chytrid fungi reveal insights into the obligate biotrophic and pathogenic lifestyle of Synchytrium endobioticum.</title>
        <authorList>
            <person name="van de Vossenberg B.T.L.H."/>
            <person name="Warris S."/>
            <person name="Nguyen H.D.T."/>
            <person name="van Gent-Pelzer M.P.E."/>
            <person name="Joly D.L."/>
            <person name="van de Geest H.C."/>
            <person name="Bonants P.J.M."/>
            <person name="Smith D.S."/>
            <person name="Levesque C.A."/>
            <person name="van der Lee T.A.J."/>
        </authorList>
    </citation>
    <scope>NUCLEOTIDE SEQUENCE [LARGE SCALE GENOMIC DNA]</scope>
    <source>
        <strain evidence="4 5">CBS 809.83</strain>
    </source>
</reference>
<dbReference type="InterPro" id="IPR006626">
    <property type="entry name" value="PbH1"/>
</dbReference>
<evidence type="ECO:0008006" key="6">
    <source>
        <dbReference type="Google" id="ProtNLM"/>
    </source>
</evidence>
<protein>
    <recommendedName>
        <fullName evidence="6">Right handed beta helix domain-containing protein</fullName>
    </recommendedName>
</protein>
<keyword evidence="2" id="KW-0812">Transmembrane</keyword>
<dbReference type="InterPro" id="IPR011050">
    <property type="entry name" value="Pectin_lyase_fold/virulence"/>
</dbReference>
<dbReference type="STRING" id="109895.A0A507EHN4"/>
<dbReference type="PANTHER" id="PTHR11319:SF35">
    <property type="entry name" value="OUTER MEMBRANE PROTEIN PMPC-RELATED"/>
    <property type="match status" value="1"/>
</dbReference>
<feature type="transmembrane region" description="Helical" evidence="2">
    <location>
        <begin position="1210"/>
        <end position="1230"/>
    </location>
</feature>
<evidence type="ECO:0000313" key="4">
    <source>
        <dbReference type="EMBL" id="TPX62700.1"/>
    </source>
</evidence>
<keyword evidence="2" id="KW-1133">Transmembrane helix</keyword>
<feature type="region of interest" description="Disordered" evidence="1">
    <location>
        <begin position="1250"/>
        <end position="1325"/>
    </location>
</feature>
<evidence type="ECO:0000256" key="3">
    <source>
        <dbReference type="SAM" id="SignalP"/>
    </source>
</evidence>
<keyword evidence="5" id="KW-1185">Reference proteome</keyword>
<comment type="caution">
    <text evidence="4">The sequence shown here is derived from an EMBL/GenBank/DDBJ whole genome shotgun (WGS) entry which is preliminary data.</text>
</comment>
<feature type="transmembrane region" description="Helical" evidence="2">
    <location>
        <begin position="1147"/>
        <end position="1166"/>
    </location>
</feature>
<dbReference type="SUPFAM" id="SSF51126">
    <property type="entry name" value="Pectin lyase-like"/>
    <property type="match status" value="2"/>
</dbReference>
<keyword evidence="2" id="KW-0472">Membrane</keyword>
<dbReference type="SMART" id="SM00710">
    <property type="entry name" value="PbH1"/>
    <property type="match status" value="8"/>
</dbReference>
<feature type="transmembrane region" description="Helical" evidence="2">
    <location>
        <begin position="1112"/>
        <end position="1135"/>
    </location>
</feature>
<dbReference type="Proteomes" id="UP000318582">
    <property type="component" value="Unassembled WGS sequence"/>
</dbReference>
<dbReference type="PANTHER" id="PTHR11319">
    <property type="entry name" value="G PROTEIN-COUPLED RECEPTOR-RELATED"/>
    <property type="match status" value="1"/>
</dbReference>
<feature type="transmembrane region" description="Helical" evidence="2">
    <location>
        <begin position="1178"/>
        <end position="1198"/>
    </location>
</feature>
<accession>A0A507EHN4</accession>
<feature type="transmembrane region" description="Helical" evidence="2">
    <location>
        <begin position="872"/>
        <end position="890"/>
    </location>
</feature>
<dbReference type="EMBL" id="QEAQ01000002">
    <property type="protein sequence ID" value="TPX62700.1"/>
    <property type="molecule type" value="Genomic_DNA"/>
</dbReference>
<keyword evidence="3" id="KW-0732">Signal</keyword>
<name>A0A507EHN4_9FUNG</name>
<organism evidence="4 5">
    <name type="scientific">Powellomyces hirtus</name>
    <dbReference type="NCBI Taxonomy" id="109895"/>
    <lineage>
        <taxon>Eukaryota</taxon>
        <taxon>Fungi</taxon>
        <taxon>Fungi incertae sedis</taxon>
        <taxon>Chytridiomycota</taxon>
        <taxon>Chytridiomycota incertae sedis</taxon>
        <taxon>Chytridiomycetes</taxon>
        <taxon>Spizellomycetales</taxon>
        <taxon>Powellomycetaceae</taxon>
        <taxon>Powellomyces</taxon>
    </lineage>
</organism>
<feature type="chain" id="PRO_5021432524" description="Right handed beta helix domain-containing protein" evidence="3">
    <location>
        <begin position="19"/>
        <end position="1392"/>
    </location>
</feature>
<feature type="transmembrane region" description="Helical" evidence="2">
    <location>
        <begin position="1005"/>
        <end position="1024"/>
    </location>
</feature>
<feature type="transmembrane region" description="Helical" evidence="2">
    <location>
        <begin position="952"/>
        <end position="976"/>
    </location>
</feature>
<proteinExistence type="predicted"/>
<feature type="signal peptide" evidence="3">
    <location>
        <begin position="1"/>
        <end position="18"/>
    </location>
</feature>